<keyword evidence="2" id="KW-1185">Reference proteome</keyword>
<organism evidence="1 2">
    <name type="scientific">Paraburkholderia phytofirmans</name>
    <dbReference type="NCBI Taxonomy" id="261302"/>
    <lineage>
        <taxon>Bacteria</taxon>
        <taxon>Pseudomonadati</taxon>
        <taxon>Pseudomonadota</taxon>
        <taxon>Betaproteobacteria</taxon>
        <taxon>Burkholderiales</taxon>
        <taxon>Burkholderiaceae</taxon>
        <taxon>Paraburkholderia</taxon>
    </lineage>
</organism>
<gene>
    <name evidence="1" type="ORF">PQR03_23245</name>
</gene>
<protein>
    <recommendedName>
        <fullName evidence="3">Major facilitator superfamily MFS_1</fullName>
    </recommendedName>
</protein>
<proteinExistence type="predicted"/>
<evidence type="ECO:0008006" key="3">
    <source>
        <dbReference type="Google" id="ProtNLM"/>
    </source>
</evidence>
<name>A0ABW9BLB6_9BURK</name>
<dbReference type="EMBL" id="JAQQDR010000008">
    <property type="protein sequence ID" value="MFM0241053.1"/>
    <property type="molecule type" value="Genomic_DNA"/>
</dbReference>
<sequence length="48" mass="5027">MPRIIPLGGMVSPMMAGRVGDLTGSTTPALYVIGTMSLVCALHRPHGY</sequence>
<dbReference type="Proteomes" id="UP001629274">
    <property type="component" value="Unassembled WGS sequence"/>
</dbReference>
<dbReference type="RefSeq" id="WP_408261667.1">
    <property type="nucleotide sequence ID" value="NZ_JAQQCK010000004.1"/>
</dbReference>
<evidence type="ECO:0000313" key="1">
    <source>
        <dbReference type="EMBL" id="MFM0241053.1"/>
    </source>
</evidence>
<comment type="caution">
    <text evidence="1">The sequence shown here is derived from an EMBL/GenBank/DDBJ whole genome shotgun (WGS) entry which is preliminary data.</text>
</comment>
<accession>A0ABW9BLB6</accession>
<reference evidence="1 2" key="1">
    <citation type="journal article" date="2024" name="Chem. Sci.">
        <title>Discovery of megapolipeptins by genome mining of a Burkholderiales bacteria collection.</title>
        <authorList>
            <person name="Paulo B.S."/>
            <person name="Recchia M.J.J."/>
            <person name="Lee S."/>
            <person name="Fergusson C.H."/>
            <person name="Romanowski S.B."/>
            <person name="Hernandez A."/>
            <person name="Krull N."/>
            <person name="Liu D.Y."/>
            <person name="Cavanagh H."/>
            <person name="Bos A."/>
            <person name="Gray C.A."/>
            <person name="Murphy B.T."/>
            <person name="Linington R.G."/>
            <person name="Eustaquio A.S."/>
        </authorList>
    </citation>
    <scope>NUCLEOTIDE SEQUENCE [LARGE SCALE GENOMIC DNA]</scope>
    <source>
        <strain evidence="1 2">RL17-351-BIE-A</strain>
    </source>
</reference>
<evidence type="ECO:0000313" key="2">
    <source>
        <dbReference type="Proteomes" id="UP001629274"/>
    </source>
</evidence>